<dbReference type="EMBL" id="CP062938">
    <property type="protein sequence ID" value="QOL32091.1"/>
    <property type="molecule type" value="Genomic_DNA"/>
</dbReference>
<dbReference type="InterPro" id="IPR041682">
    <property type="entry name" value="AAA_14"/>
</dbReference>
<proteinExistence type="predicted"/>
<evidence type="ECO:0000313" key="4">
    <source>
        <dbReference type="EMBL" id="QOL32091.1"/>
    </source>
</evidence>
<dbReference type="OrthoDB" id="128089at2"/>
<accession>A0A261GEQ0</accession>
<dbReference type="RefSeq" id="WP_094635864.1">
    <property type="nucleotide sequence ID" value="NZ_CP062938.1"/>
</dbReference>
<keyword evidence="6" id="KW-1185">Reference proteome</keyword>
<protein>
    <submittedName>
        <fullName evidence="4">ATP-binding protein</fullName>
    </submittedName>
    <submittedName>
        <fullName evidence="3">ATPase AAA</fullName>
    </submittedName>
</protein>
<gene>
    <name evidence="4" type="ORF">BE0216_06150</name>
    <name evidence="3" type="ORF">BEUL_0137</name>
</gene>
<dbReference type="PANTHER" id="PTHR43566">
    <property type="entry name" value="CONSERVED PROTEIN"/>
    <property type="match status" value="1"/>
</dbReference>
<feature type="domain" description="AAA" evidence="1">
    <location>
        <begin position="22"/>
        <end position="137"/>
    </location>
</feature>
<reference evidence="4 6" key="2">
    <citation type="submission" date="2020-10" db="EMBL/GenBank/DDBJ databases">
        <title>Genome sequencing of Bifidobacterium eulemuris_DSMZ_100216.</title>
        <authorList>
            <person name="Kim J."/>
        </authorList>
    </citation>
    <scope>NUCLEOTIDE SEQUENCE [LARGE SCALE GENOMIC DNA]</scope>
    <source>
        <strain evidence="4 6">DSM 100216</strain>
    </source>
</reference>
<dbReference type="InterPro" id="IPR025420">
    <property type="entry name" value="DUF4143"/>
</dbReference>
<name>A0A261GEQ0_9BIFI</name>
<keyword evidence="4" id="KW-0547">Nucleotide-binding</keyword>
<evidence type="ECO:0000313" key="6">
    <source>
        <dbReference type="Proteomes" id="UP000593943"/>
    </source>
</evidence>
<reference evidence="3 5" key="1">
    <citation type="journal article" date="2017" name="BMC Genomics">
        <title>Comparative genomic and phylogenomic analyses of the Bifidobacteriaceae family.</title>
        <authorList>
            <person name="Lugli G.A."/>
            <person name="Milani C."/>
            <person name="Turroni F."/>
            <person name="Duranti S."/>
            <person name="Mancabelli L."/>
            <person name="Mangifesta M."/>
            <person name="Ferrario C."/>
            <person name="Modesto M."/>
            <person name="Mattarelli P."/>
            <person name="Jiri K."/>
            <person name="van Sinderen D."/>
            <person name="Ventura M."/>
        </authorList>
    </citation>
    <scope>NUCLEOTIDE SEQUENCE [LARGE SCALE GENOMIC DNA]</scope>
    <source>
        <strain evidence="3 5">DSM 100216</strain>
    </source>
</reference>
<sequence length="424" mass="46955">MTRRYMKRIYDQVLKERLEAKGAVLVEGPKWCGKTSTAEQIASSAIYLQDPSSRTQNLRMAEMDPARLLQGSVPRLIDEWQDAPNLWDAVRFEVDHRDDFGQFILTGSSVPADLNALHHTGTGRIARMKMRTMSLAESGDSTGEASLSALFQGEQTTAQGRRTDIRELAFLLCRGGWPRAVGTSEKVALRQVVDYLDAVCEIDISRVDGVRRNPAHVRMLLRSYARMISSQGTLAAMQMDLRSAGIEMSESTFLEYTEALRKLFVIEDLSAWNPNLRSKVAIRTSPTRHLCDPSIAAAALETGPDELVDDLETFGLLFESMCVRDLRVYADALDGTVFHYRDKLGLECDAVVHLRNGRYGLIEIKLGGESLIAQGASTLQALAQKIDTTKMRAPSFLMVLTGTGDFAYAREDGVWVVPICALGA</sequence>
<evidence type="ECO:0000259" key="1">
    <source>
        <dbReference type="Pfam" id="PF13173"/>
    </source>
</evidence>
<dbReference type="Pfam" id="PF13173">
    <property type="entry name" value="AAA_14"/>
    <property type="match status" value="1"/>
</dbReference>
<dbReference type="KEGG" id="beu:BE0216_06150"/>
<organism evidence="3 5">
    <name type="scientific">Bifidobacterium eulemuris</name>
    <dbReference type="NCBI Taxonomy" id="1765219"/>
    <lineage>
        <taxon>Bacteria</taxon>
        <taxon>Bacillati</taxon>
        <taxon>Actinomycetota</taxon>
        <taxon>Actinomycetes</taxon>
        <taxon>Bifidobacteriales</taxon>
        <taxon>Bifidobacteriaceae</taxon>
        <taxon>Bifidobacterium</taxon>
    </lineage>
</organism>
<dbReference type="EMBL" id="MWWZ01000002">
    <property type="protein sequence ID" value="OZG69545.1"/>
    <property type="molecule type" value="Genomic_DNA"/>
</dbReference>
<feature type="domain" description="DUF4143" evidence="2">
    <location>
        <begin position="203"/>
        <end position="366"/>
    </location>
</feature>
<keyword evidence="4" id="KW-0067">ATP-binding</keyword>
<dbReference type="GO" id="GO:0005524">
    <property type="term" value="F:ATP binding"/>
    <property type="evidence" value="ECO:0007669"/>
    <property type="project" value="UniProtKB-KW"/>
</dbReference>
<dbReference type="InterPro" id="IPR027417">
    <property type="entry name" value="P-loop_NTPase"/>
</dbReference>
<dbReference type="Pfam" id="PF13635">
    <property type="entry name" value="DUF4143"/>
    <property type="match status" value="1"/>
</dbReference>
<dbReference type="Proteomes" id="UP000593943">
    <property type="component" value="Chromosome"/>
</dbReference>
<dbReference type="PANTHER" id="PTHR43566:SF2">
    <property type="entry name" value="DUF4143 DOMAIN-CONTAINING PROTEIN"/>
    <property type="match status" value="1"/>
</dbReference>
<dbReference type="SUPFAM" id="SSF52540">
    <property type="entry name" value="P-loop containing nucleoside triphosphate hydrolases"/>
    <property type="match status" value="1"/>
</dbReference>
<evidence type="ECO:0000259" key="2">
    <source>
        <dbReference type="Pfam" id="PF13635"/>
    </source>
</evidence>
<dbReference type="AlphaFoldDB" id="A0A261GEQ0"/>
<dbReference type="Proteomes" id="UP000216057">
    <property type="component" value="Unassembled WGS sequence"/>
</dbReference>
<evidence type="ECO:0000313" key="5">
    <source>
        <dbReference type="Proteomes" id="UP000216057"/>
    </source>
</evidence>
<evidence type="ECO:0000313" key="3">
    <source>
        <dbReference type="EMBL" id="OZG69545.1"/>
    </source>
</evidence>